<dbReference type="EMBL" id="JBHTIV010000005">
    <property type="protein sequence ID" value="MFD0931953.1"/>
    <property type="molecule type" value="Genomic_DNA"/>
</dbReference>
<dbReference type="NCBIfam" id="NF037961">
    <property type="entry name" value="RodA_shape"/>
    <property type="match status" value="1"/>
</dbReference>
<comment type="caution">
    <text evidence="7">The sequence shown here is derived from an EMBL/GenBank/DDBJ whole genome shotgun (WGS) entry which is preliminary data.</text>
</comment>
<feature type="transmembrane region" description="Helical" evidence="6">
    <location>
        <begin position="78"/>
        <end position="96"/>
    </location>
</feature>
<keyword evidence="5 6" id="KW-0472">Membrane</keyword>
<keyword evidence="3" id="KW-0133">Cell shape</keyword>
<proteinExistence type="predicted"/>
<evidence type="ECO:0000313" key="8">
    <source>
        <dbReference type="Proteomes" id="UP001597049"/>
    </source>
</evidence>
<name>A0ABW3GND8_9FLAO</name>
<dbReference type="PANTHER" id="PTHR30474">
    <property type="entry name" value="CELL CYCLE PROTEIN"/>
    <property type="match status" value="1"/>
</dbReference>
<evidence type="ECO:0000256" key="1">
    <source>
        <dbReference type="ARBA" id="ARBA00004141"/>
    </source>
</evidence>
<dbReference type="RefSeq" id="WP_379657279.1">
    <property type="nucleotide sequence ID" value="NZ_JBHTIV010000005.1"/>
</dbReference>
<evidence type="ECO:0000256" key="4">
    <source>
        <dbReference type="ARBA" id="ARBA00022989"/>
    </source>
</evidence>
<feature type="transmembrane region" description="Helical" evidence="6">
    <location>
        <begin position="49"/>
        <end position="66"/>
    </location>
</feature>
<feature type="transmembrane region" description="Helical" evidence="6">
    <location>
        <begin position="231"/>
        <end position="253"/>
    </location>
</feature>
<dbReference type="PANTHER" id="PTHR30474:SF1">
    <property type="entry name" value="PEPTIDOGLYCAN GLYCOSYLTRANSFERASE MRDB"/>
    <property type="match status" value="1"/>
</dbReference>
<evidence type="ECO:0000256" key="3">
    <source>
        <dbReference type="ARBA" id="ARBA00022960"/>
    </source>
</evidence>
<dbReference type="InterPro" id="IPR001182">
    <property type="entry name" value="FtsW/RodA"/>
</dbReference>
<evidence type="ECO:0000313" key="7">
    <source>
        <dbReference type="EMBL" id="MFD0931953.1"/>
    </source>
</evidence>
<dbReference type="Pfam" id="PF01098">
    <property type="entry name" value="FTSW_RODA_SPOVE"/>
    <property type="match status" value="1"/>
</dbReference>
<protein>
    <submittedName>
        <fullName evidence="7">Rod shape-determining protein RodA</fullName>
    </submittedName>
</protein>
<feature type="transmembrane region" description="Helical" evidence="6">
    <location>
        <begin position="387"/>
        <end position="406"/>
    </location>
</feature>
<reference evidence="8" key="1">
    <citation type="journal article" date="2019" name="Int. J. Syst. Evol. Microbiol.">
        <title>The Global Catalogue of Microorganisms (GCM) 10K type strain sequencing project: providing services to taxonomists for standard genome sequencing and annotation.</title>
        <authorList>
            <consortium name="The Broad Institute Genomics Platform"/>
            <consortium name="The Broad Institute Genome Sequencing Center for Infectious Disease"/>
            <person name="Wu L."/>
            <person name="Ma J."/>
        </authorList>
    </citation>
    <scope>NUCLEOTIDE SEQUENCE [LARGE SCALE GENOMIC DNA]</scope>
    <source>
        <strain evidence="8">CCUG 56752</strain>
    </source>
</reference>
<dbReference type="Proteomes" id="UP001597049">
    <property type="component" value="Unassembled WGS sequence"/>
</dbReference>
<feature type="transmembrane region" description="Helical" evidence="6">
    <location>
        <begin position="145"/>
        <end position="174"/>
    </location>
</feature>
<accession>A0ABW3GND8</accession>
<keyword evidence="2 6" id="KW-0812">Transmembrane</keyword>
<gene>
    <name evidence="7" type="primary">rodA</name>
    <name evidence="7" type="ORF">ACFQ0R_04995</name>
</gene>
<sequence length="416" mass="46648">MPKTLLQLDWLTVLIIAILIGFGWGNIYSTTFISPEESIIDLSKIYGKQLLWIFLGILIGVVILALESKFFERFANIIYVLALLSLIGLFIFGKTIAGQTAWYSFGAFSIQPAEFVKTAVALALAKYISDLDNDLSRFKSQIKAFAIIGIPLALIMLQPDAGSALIYLAFIIPLYREGLPHIYINIGFLIVGIFILTLKFGFTIFAPIFGVLVIIIYLLNRKKKPKLWRYALIFIFGIGFSYSVNFILNSVLLPHQKDRFDVLIGETNDIRGSAFNLYQSEVAIGSGGWTGKGWLKGSQTQGRFVPEQHTDYIFSTVGEEWGFLGTSIVVVLFTMLILRLFHLAERQKSQFSRVYGYSVMSVIFVHFFVNVAMVIGLFPTVGIPLPFFSYGGSGLWGFLILVLIFLKLDAKRKSLN</sequence>
<organism evidence="7 8">
    <name type="scientific">Psychroflexus salinarum</name>
    <dbReference type="NCBI Taxonomy" id="546024"/>
    <lineage>
        <taxon>Bacteria</taxon>
        <taxon>Pseudomonadati</taxon>
        <taxon>Bacteroidota</taxon>
        <taxon>Flavobacteriia</taxon>
        <taxon>Flavobacteriales</taxon>
        <taxon>Flavobacteriaceae</taxon>
        <taxon>Psychroflexus</taxon>
    </lineage>
</organism>
<evidence type="ECO:0000256" key="5">
    <source>
        <dbReference type="ARBA" id="ARBA00023136"/>
    </source>
</evidence>
<keyword evidence="4 6" id="KW-1133">Transmembrane helix</keyword>
<comment type="subcellular location">
    <subcellularLocation>
        <location evidence="1">Membrane</location>
        <topology evidence="1">Multi-pass membrane protein</topology>
    </subcellularLocation>
</comment>
<evidence type="ECO:0000256" key="6">
    <source>
        <dbReference type="SAM" id="Phobius"/>
    </source>
</evidence>
<feature type="transmembrane region" description="Helical" evidence="6">
    <location>
        <begin position="354"/>
        <end position="381"/>
    </location>
</feature>
<feature type="transmembrane region" description="Helical" evidence="6">
    <location>
        <begin position="321"/>
        <end position="342"/>
    </location>
</feature>
<feature type="transmembrane region" description="Helical" evidence="6">
    <location>
        <begin position="7"/>
        <end position="29"/>
    </location>
</feature>
<evidence type="ECO:0000256" key="2">
    <source>
        <dbReference type="ARBA" id="ARBA00022692"/>
    </source>
</evidence>
<keyword evidence="8" id="KW-1185">Reference proteome</keyword>
<feature type="transmembrane region" description="Helical" evidence="6">
    <location>
        <begin position="186"/>
        <end position="219"/>
    </location>
</feature>